<reference evidence="2" key="1">
    <citation type="submission" date="2017-08" db="EMBL/GenBank/DDBJ databases">
        <authorList>
            <person name="Polle J.E."/>
            <person name="Barry K."/>
            <person name="Cushman J."/>
            <person name="Schmutz J."/>
            <person name="Tran D."/>
            <person name="Hathwaick L.T."/>
            <person name="Yim W.C."/>
            <person name="Jenkins J."/>
            <person name="Mckie-Krisberg Z.M."/>
            <person name="Prochnik S."/>
            <person name="Lindquist E."/>
            <person name="Dockter R.B."/>
            <person name="Adam C."/>
            <person name="Molina H."/>
            <person name="Bunkerborg J."/>
            <person name="Jin E."/>
            <person name="Buchheim M."/>
            <person name="Magnuson J."/>
        </authorList>
    </citation>
    <scope>NUCLEOTIDE SEQUENCE</scope>
    <source>
        <strain evidence="2">CCAP 19/18</strain>
    </source>
</reference>
<comment type="caution">
    <text evidence="2">The sequence shown here is derived from an EMBL/GenBank/DDBJ whole genome shotgun (WGS) entry which is preliminary data.</text>
</comment>
<feature type="region of interest" description="Disordered" evidence="1">
    <location>
        <begin position="442"/>
        <end position="483"/>
    </location>
</feature>
<feature type="compositionally biased region" description="Polar residues" evidence="1">
    <location>
        <begin position="444"/>
        <end position="457"/>
    </location>
</feature>
<sequence length="483" mass="53025">MMCEPSQMKLSEAIALELGATPISATPSWTENKHATFKEAIKIGAQATASLCDDFAEVLPFPGGAVTALLGQVAKLVSSAMANHDNLLVLQNVAAELMDVIIEKHVSKVVQTANQGGSKAATAGSRMYYQLMARFRDLLDEILTYAKDYNNKIFIVKLLMTGHCRERYQELVDNLAKLLASAHFSVSLDTHSMVTDVQNMSVDTYSMVTNVQSMTAEMRGMVEDIRSRAKYTDRSSEVKHLVDELGGYDAVANSDAKLDEVVKHLDSGQQIEIAALKKQARAGLMALEAAQQEGVHSLVKHTDMRTFWRKCFKGLPKVDWEVWWEAFPSQLMVVVQDKAVVEQVTARLSTEADLRRFQKFVGKDDNATISVKEVNDTFPSYMNIPKAVDRALGLQEDGVSEATAISGSPEAGVLYRESLASACLESQGKEEPKASQDALAMYSKQGQVAQGQQSSMPCQPEDVGCANGQTHHLPCDQQQQPRQ</sequence>
<protein>
    <submittedName>
        <fullName evidence="2">Uncharacterized protein</fullName>
    </submittedName>
</protein>
<accession>A0ABQ7H139</accession>
<evidence type="ECO:0000256" key="1">
    <source>
        <dbReference type="SAM" id="MobiDB-lite"/>
    </source>
</evidence>
<dbReference type="Proteomes" id="UP000815325">
    <property type="component" value="Unassembled WGS sequence"/>
</dbReference>
<organism evidence="2 3">
    <name type="scientific">Dunaliella salina</name>
    <name type="common">Green alga</name>
    <name type="synonym">Protococcus salinus</name>
    <dbReference type="NCBI Taxonomy" id="3046"/>
    <lineage>
        <taxon>Eukaryota</taxon>
        <taxon>Viridiplantae</taxon>
        <taxon>Chlorophyta</taxon>
        <taxon>core chlorophytes</taxon>
        <taxon>Chlorophyceae</taxon>
        <taxon>CS clade</taxon>
        <taxon>Chlamydomonadales</taxon>
        <taxon>Dunaliellaceae</taxon>
        <taxon>Dunaliella</taxon>
    </lineage>
</organism>
<proteinExistence type="predicted"/>
<reference evidence="2" key="2">
    <citation type="submission" date="2020-06" db="EMBL/GenBank/DDBJ databases">
        <authorList>
            <consortium name="DOE Joint Genome Institute"/>
            <person name="Calhoun S."/>
            <person name="Polle J.E."/>
            <person name="Mckie-Krisberg Z."/>
            <person name="Prochnik S."/>
            <person name="Neofotis P."/>
            <person name="Yim W.C."/>
            <person name="Hathwaik L.T."/>
            <person name="Jenkins J."/>
            <person name="Molina H."/>
            <person name="Bunkenborg J."/>
            <person name="Grigoriev I.V."/>
            <person name="Barry K."/>
            <person name="Schmutz J."/>
            <person name="Jin E."/>
            <person name="Cushman J.C."/>
            <person name="Magnuson J.K."/>
        </authorList>
    </citation>
    <scope>NUCLEOTIDE SEQUENCE</scope>
    <source>
        <strain evidence="2">CCAP 19/18</strain>
    </source>
</reference>
<dbReference type="EMBL" id="MU069510">
    <property type="protein sequence ID" value="KAF5840556.1"/>
    <property type="molecule type" value="Genomic_DNA"/>
</dbReference>
<evidence type="ECO:0000313" key="2">
    <source>
        <dbReference type="EMBL" id="KAF5840556.1"/>
    </source>
</evidence>
<keyword evidence="3" id="KW-1185">Reference proteome</keyword>
<dbReference type="EMBL" id="MU069510">
    <property type="protein sequence ID" value="KAF5840557.1"/>
    <property type="molecule type" value="Genomic_DNA"/>
</dbReference>
<evidence type="ECO:0000313" key="3">
    <source>
        <dbReference type="Proteomes" id="UP000815325"/>
    </source>
</evidence>
<name>A0ABQ7H139_DUNSA</name>
<gene>
    <name evidence="2" type="ORF">DUNSADRAFT_16354</name>
</gene>